<feature type="chain" id="PRO_5003859339" description="DUF4168 domain-containing protein" evidence="1">
    <location>
        <begin position="25"/>
        <end position="117"/>
    </location>
</feature>
<dbReference type="EMBL" id="AMRI01000014">
    <property type="protein sequence ID" value="EKE72354.1"/>
    <property type="molecule type" value="Genomic_DNA"/>
</dbReference>
<proteinExistence type="predicted"/>
<protein>
    <recommendedName>
        <fullName evidence="2">DUF4168 domain-containing protein</fullName>
    </recommendedName>
</protein>
<dbReference type="Pfam" id="PF13767">
    <property type="entry name" value="DUF4168"/>
    <property type="match status" value="1"/>
</dbReference>
<reference evidence="3 4" key="1">
    <citation type="journal article" date="2012" name="J. Bacteriol.">
        <title>Genome Sequence of Gallaecimonas xiamenensis Type Strain 3-C-1.</title>
        <authorList>
            <person name="Lai Q."/>
            <person name="Wang L."/>
            <person name="Wang W."/>
            <person name="Shao Z."/>
        </authorList>
    </citation>
    <scope>NUCLEOTIDE SEQUENCE [LARGE SCALE GENOMIC DNA]</scope>
    <source>
        <strain evidence="3 4">3-C-1</strain>
    </source>
</reference>
<dbReference type="InterPro" id="IPR025433">
    <property type="entry name" value="DUF4168"/>
</dbReference>
<dbReference type="Proteomes" id="UP000006755">
    <property type="component" value="Unassembled WGS sequence"/>
</dbReference>
<dbReference type="RefSeq" id="WP_008484858.1">
    <property type="nucleotide sequence ID" value="NZ_AMRI01000014.1"/>
</dbReference>
<feature type="signal peptide" evidence="1">
    <location>
        <begin position="1"/>
        <end position="24"/>
    </location>
</feature>
<name>K2JPF3_9GAMM</name>
<keyword evidence="4" id="KW-1185">Reference proteome</keyword>
<organism evidence="3 4">
    <name type="scientific">Gallaecimonas xiamenensis 3-C-1</name>
    <dbReference type="NCBI Taxonomy" id="745411"/>
    <lineage>
        <taxon>Bacteria</taxon>
        <taxon>Pseudomonadati</taxon>
        <taxon>Pseudomonadota</taxon>
        <taxon>Gammaproteobacteria</taxon>
        <taxon>Enterobacterales</taxon>
        <taxon>Gallaecimonadaceae</taxon>
        <taxon>Gallaecimonas</taxon>
    </lineage>
</organism>
<feature type="domain" description="DUF4168" evidence="2">
    <location>
        <begin position="37"/>
        <end position="112"/>
    </location>
</feature>
<evidence type="ECO:0000313" key="3">
    <source>
        <dbReference type="EMBL" id="EKE72354.1"/>
    </source>
</evidence>
<evidence type="ECO:0000259" key="2">
    <source>
        <dbReference type="Pfam" id="PF13767"/>
    </source>
</evidence>
<comment type="caution">
    <text evidence="3">The sequence shown here is derived from an EMBL/GenBank/DDBJ whole genome shotgun (WGS) entry which is preliminary data.</text>
</comment>
<sequence length="117" mass="12595">MRNLMLSSLLTVSLAGLPMASLMAAPAPQGQQAQALSDSQLEQFHDAQKAISGIRDSAMEKLNASENPDEAQQIQQQANEQMIAAVKDAGLTVEDYNQIARAVQTDPTLRARLGDMD</sequence>
<dbReference type="eggNOG" id="ENOG50339XK">
    <property type="taxonomic scope" value="Bacteria"/>
</dbReference>
<evidence type="ECO:0000313" key="4">
    <source>
        <dbReference type="Proteomes" id="UP000006755"/>
    </source>
</evidence>
<dbReference type="AlphaFoldDB" id="K2JPF3"/>
<keyword evidence="1" id="KW-0732">Signal</keyword>
<gene>
    <name evidence="3" type="ORF">B3C1_10997</name>
</gene>
<accession>K2JPF3</accession>
<dbReference type="OrthoDB" id="5787313at2"/>
<evidence type="ECO:0000256" key="1">
    <source>
        <dbReference type="SAM" id="SignalP"/>
    </source>
</evidence>
<dbReference type="STRING" id="745411.B3C1_10997"/>